<dbReference type="GO" id="GO:0032885">
    <property type="term" value="P:regulation of polysaccharide biosynthetic process"/>
    <property type="evidence" value="ECO:0007669"/>
    <property type="project" value="TreeGrafter"/>
</dbReference>
<dbReference type="OrthoDB" id="7067274at2"/>
<dbReference type="RefSeq" id="WP_133325027.1">
    <property type="nucleotide sequence ID" value="NZ_SMYL01000001.1"/>
</dbReference>
<sequence length="325" mass="36894">MRKLFFLLSFLLPFSSVYADESSDALALLQKMHLASQKNNYSGTFVLQQDNKIFSSSIAHRYDDGDEWEKVARLDGRAREYTRHNEDIVSYQPDSKSIRTEKRQQQDDFPAVLAFNGANLSEHYSFKLAEIARIAGNDCRVIIVEPKDALRFGYRFCAALQNNLMLQTQTTDLTNKVLEQISFSSVNFGAVDENLLKTSYQNTKDWKAVKGAVTVSTSSGWAVKKLPTGFKKIREVRRLISYHFEPNSKDKFAFHEVLQLVFSDGLATVSVFIEPVNEDQHNAVNQQGATTIFSRKQGDFWVTIVGEVPMTSIKLISDSIEYKAK</sequence>
<keyword evidence="3 5" id="KW-0732">Signal</keyword>
<reference evidence="8 9" key="1">
    <citation type="submission" date="2019-03" db="EMBL/GenBank/DDBJ databases">
        <title>Sapientia aquatica gen. nov., sp. nov., isolated from a crater lake.</title>
        <authorList>
            <person name="Felfoldi T."/>
            <person name="Szabo A."/>
            <person name="Toth E."/>
            <person name="Schumann P."/>
            <person name="Keki Z."/>
            <person name="Marialigeti K."/>
            <person name="Mathe I."/>
        </authorList>
    </citation>
    <scope>NUCLEOTIDE SEQUENCE [LARGE SCALE GENOMIC DNA]</scope>
    <source>
        <strain evidence="8 9">SA-152</strain>
    </source>
</reference>
<evidence type="ECO:0000259" key="6">
    <source>
        <dbReference type="Pfam" id="PF03888"/>
    </source>
</evidence>
<evidence type="ECO:0000313" key="9">
    <source>
        <dbReference type="Proteomes" id="UP000294829"/>
    </source>
</evidence>
<feature type="chain" id="PRO_5020765940" evidence="5">
    <location>
        <begin position="20"/>
        <end position="325"/>
    </location>
</feature>
<proteinExistence type="inferred from homology"/>
<dbReference type="GO" id="GO:0030288">
    <property type="term" value="C:outer membrane-bounded periplasmic space"/>
    <property type="evidence" value="ECO:0007669"/>
    <property type="project" value="TreeGrafter"/>
</dbReference>
<dbReference type="Gene3D" id="3.30.200.100">
    <property type="entry name" value="MucB/RseB, C-terminal domain"/>
    <property type="match status" value="1"/>
</dbReference>
<dbReference type="PANTHER" id="PTHR38782:SF1">
    <property type="entry name" value="SIGMA-E FACTOR REGULATORY PROTEIN RSEB"/>
    <property type="match status" value="1"/>
</dbReference>
<protein>
    <submittedName>
        <fullName evidence="8">Transcriptional regulator</fullName>
    </submittedName>
</protein>
<dbReference type="InterPro" id="IPR033434">
    <property type="entry name" value="MucB/RseB_N"/>
</dbReference>
<gene>
    <name evidence="8" type="ORF">E2I14_02345</name>
</gene>
<dbReference type="Pfam" id="PF03888">
    <property type="entry name" value="MucB_RseB"/>
    <property type="match status" value="1"/>
</dbReference>
<comment type="caution">
    <text evidence="8">The sequence shown here is derived from an EMBL/GenBank/DDBJ whole genome shotgun (WGS) entry which is preliminary data.</text>
</comment>
<feature type="domain" description="MucB/RseB N-terminal" evidence="6">
    <location>
        <begin position="24"/>
        <end position="191"/>
    </location>
</feature>
<accession>A0A4R5W5I7</accession>
<keyword evidence="9" id="KW-1185">Reference proteome</keyword>
<comment type="subcellular location">
    <subcellularLocation>
        <location evidence="1">Periplasm</location>
    </subcellularLocation>
</comment>
<evidence type="ECO:0000256" key="5">
    <source>
        <dbReference type="SAM" id="SignalP"/>
    </source>
</evidence>
<evidence type="ECO:0000313" key="8">
    <source>
        <dbReference type="EMBL" id="TDK68402.1"/>
    </source>
</evidence>
<organism evidence="8 9">
    <name type="scientific">Sapientia aquatica</name>
    <dbReference type="NCBI Taxonomy" id="1549640"/>
    <lineage>
        <taxon>Bacteria</taxon>
        <taxon>Pseudomonadati</taxon>
        <taxon>Pseudomonadota</taxon>
        <taxon>Betaproteobacteria</taxon>
        <taxon>Burkholderiales</taxon>
        <taxon>Oxalobacteraceae</taxon>
        <taxon>Sapientia</taxon>
    </lineage>
</organism>
<dbReference type="GO" id="GO:0045152">
    <property type="term" value="F:antisigma factor binding"/>
    <property type="evidence" value="ECO:0007669"/>
    <property type="project" value="TreeGrafter"/>
</dbReference>
<dbReference type="EMBL" id="SMYL01000001">
    <property type="protein sequence ID" value="TDK68402.1"/>
    <property type="molecule type" value="Genomic_DNA"/>
</dbReference>
<dbReference type="InterPro" id="IPR033436">
    <property type="entry name" value="MucB/RseB_C"/>
</dbReference>
<dbReference type="PANTHER" id="PTHR38782">
    <property type="match status" value="1"/>
</dbReference>
<dbReference type="AlphaFoldDB" id="A0A4R5W5I7"/>
<comment type="similarity">
    <text evidence="2">Belongs to the RseB family.</text>
</comment>
<dbReference type="InterPro" id="IPR005588">
    <property type="entry name" value="MucB_RseB"/>
</dbReference>
<dbReference type="InterPro" id="IPR038484">
    <property type="entry name" value="MucB/RseB_C_sf"/>
</dbReference>
<dbReference type="PIRSF" id="PIRSF005427">
    <property type="entry name" value="RseB"/>
    <property type="match status" value="1"/>
</dbReference>
<feature type="domain" description="MucB/RseB C-terminal" evidence="7">
    <location>
        <begin position="217"/>
        <end position="321"/>
    </location>
</feature>
<evidence type="ECO:0000256" key="4">
    <source>
        <dbReference type="ARBA" id="ARBA00022764"/>
    </source>
</evidence>
<name>A0A4R5W5I7_9BURK</name>
<keyword evidence="4" id="KW-0574">Periplasm</keyword>
<dbReference type="Proteomes" id="UP000294829">
    <property type="component" value="Unassembled WGS sequence"/>
</dbReference>
<feature type="signal peptide" evidence="5">
    <location>
        <begin position="1"/>
        <end position="19"/>
    </location>
</feature>
<evidence type="ECO:0000256" key="1">
    <source>
        <dbReference type="ARBA" id="ARBA00004418"/>
    </source>
</evidence>
<dbReference type="CDD" id="cd16327">
    <property type="entry name" value="RseB"/>
    <property type="match status" value="1"/>
</dbReference>
<dbReference type="Pfam" id="PF17188">
    <property type="entry name" value="MucB_RseB_C"/>
    <property type="match status" value="1"/>
</dbReference>
<evidence type="ECO:0000259" key="7">
    <source>
        <dbReference type="Pfam" id="PF17188"/>
    </source>
</evidence>
<evidence type="ECO:0000256" key="3">
    <source>
        <dbReference type="ARBA" id="ARBA00022729"/>
    </source>
</evidence>
<dbReference type="Gene3D" id="2.50.20.10">
    <property type="entry name" value="Lipoprotein localisation LolA/LolB/LppX"/>
    <property type="match status" value="1"/>
</dbReference>
<evidence type="ECO:0000256" key="2">
    <source>
        <dbReference type="ARBA" id="ARBA00008150"/>
    </source>
</evidence>